<name>A0A1B2AGJ1_9SPHN</name>
<dbReference type="KEGG" id="ado:A6F68_02777"/>
<dbReference type="Proteomes" id="UP000092932">
    <property type="component" value="Chromosome"/>
</dbReference>
<dbReference type="RefSeq" id="WP_067681301.1">
    <property type="nucleotide sequence ID" value="NZ_CP016591.1"/>
</dbReference>
<evidence type="ECO:0008006" key="3">
    <source>
        <dbReference type="Google" id="ProtNLM"/>
    </source>
</evidence>
<dbReference type="STRING" id="692370.A6F68_02777"/>
<protein>
    <recommendedName>
        <fullName evidence="3">DUF4160 domain-containing protein</fullName>
    </recommendedName>
</protein>
<gene>
    <name evidence="1" type="ORF">A6F68_02777</name>
</gene>
<accession>A0A1B2AGJ1</accession>
<dbReference type="InterPro" id="IPR025427">
    <property type="entry name" value="DUF4160"/>
</dbReference>
<dbReference type="EMBL" id="CP016591">
    <property type="protein sequence ID" value="ANY21267.1"/>
    <property type="molecule type" value="Genomic_DNA"/>
</dbReference>
<sequence length="80" mass="9423">MPTIFRIGPYRFYFFSNEGLEPPHVHIDRDEATAKVWLDLIELARSRGFRPQEIGGIMRLVEERQAELLEAWHDHFGTPD</sequence>
<evidence type="ECO:0000313" key="2">
    <source>
        <dbReference type="Proteomes" id="UP000092932"/>
    </source>
</evidence>
<proteinExistence type="predicted"/>
<dbReference type="AlphaFoldDB" id="A0A1B2AGJ1"/>
<dbReference type="Pfam" id="PF13711">
    <property type="entry name" value="DUF4160"/>
    <property type="match status" value="1"/>
</dbReference>
<dbReference type="OrthoDB" id="122670at2"/>
<organism evidence="1 2">
    <name type="scientific">Tsuneonella dongtanensis</name>
    <dbReference type="NCBI Taxonomy" id="692370"/>
    <lineage>
        <taxon>Bacteria</taxon>
        <taxon>Pseudomonadati</taxon>
        <taxon>Pseudomonadota</taxon>
        <taxon>Alphaproteobacteria</taxon>
        <taxon>Sphingomonadales</taxon>
        <taxon>Erythrobacteraceae</taxon>
        <taxon>Tsuneonella</taxon>
    </lineage>
</organism>
<evidence type="ECO:0000313" key="1">
    <source>
        <dbReference type="EMBL" id="ANY21267.1"/>
    </source>
</evidence>
<keyword evidence="2" id="KW-1185">Reference proteome</keyword>
<reference evidence="1 2" key="1">
    <citation type="submission" date="2016-07" db="EMBL/GenBank/DDBJ databases">
        <title>Complete genome sequence of Altererythrobacter dongtanensis KCTC 22672, a type strain with esterase isolated from tidal flat.</title>
        <authorList>
            <person name="Cheng H."/>
            <person name="Wu Y.-H."/>
            <person name="Zhou P."/>
            <person name="Huo Y.-Y."/>
            <person name="Wang C.-S."/>
            <person name="Xu X.-W."/>
        </authorList>
    </citation>
    <scope>NUCLEOTIDE SEQUENCE [LARGE SCALE GENOMIC DNA]</scope>
    <source>
        <strain evidence="1 2">KCTC 22672</strain>
    </source>
</reference>